<sequence length="109" mass="11584">MAGGSRRTQPVYQITGAARGLQEDQGGRARRYAISMGIRTVCFLLAVVTDGWLRWAFVAGAVALPYLAVVFANAGRETVKDLPGTILRPDRRAISAGPAAPLDKGRSEG</sequence>
<reference evidence="2 3" key="1">
    <citation type="submission" date="2020-03" db="EMBL/GenBank/DDBJ databases">
        <title>Two novel Motilibacter sp.</title>
        <authorList>
            <person name="Liu S."/>
        </authorList>
    </citation>
    <scope>NUCLEOTIDE SEQUENCE [LARGE SCALE GENOMIC DNA]</scope>
    <source>
        <strain evidence="2 3">E257</strain>
    </source>
</reference>
<gene>
    <name evidence="2" type="ORF">G9H71_09930</name>
</gene>
<keyword evidence="1" id="KW-0472">Membrane</keyword>
<name>A0ABX0GWV0_9ACTN</name>
<keyword evidence="1" id="KW-0812">Transmembrane</keyword>
<evidence type="ECO:0000313" key="3">
    <source>
        <dbReference type="Proteomes" id="UP000800981"/>
    </source>
</evidence>
<feature type="transmembrane region" description="Helical" evidence="1">
    <location>
        <begin position="55"/>
        <end position="74"/>
    </location>
</feature>
<dbReference type="Proteomes" id="UP000800981">
    <property type="component" value="Unassembled WGS sequence"/>
</dbReference>
<dbReference type="InterPro" id="IPR021449">
    <property type="entry name" value="DUF3099"/>
</dbReference>
<evidence type="ECO:0000256" key="1">
    <source>
        <dbReference type="SAM" id="Phobius"/>
    </source>
</evidence>
<evidence type="ECO:0000313" key="2">
    <source>
        <dbReference type="EMBL" id="NHC14099.1"/>
    </source>
</evidence>
<accession>A0ABX0GWV0</accession>
<proteinExistence type="predicted"/>
<comment type="caution">
    <text evidence="2">The sequence shown here is derived from an EMBL/GenBank/DDBJ whole genome shotgun (WGS) entry which is preliminary data.</text>
</comment>
<dbReference type="RefSeq" id="WP_166281294.1">
    <property type="nucleotide sequence ID" value="NZ_JAANNP010000004.1"/>
</dbReference>
<dbReference type="Pfam" id="PF11298">
    <property type="entry name" value="DUF3099"/>
    <property type="match status" value="1"/>
</dbReference>
<organism evidence="2 3">
    <name type="scientific">Motilibacter deserti</name>
    <dbReference type="NCBI Taxonomy" id="2714956"/>
    <lineage>
        <taxon>Bacteria</taxon>
        <taxon>Bacillati</taxon>
        <taxon>Actinomycetota</taxon>
        <taxon>Actinomycetes</taxon>
        <taxon>Motilibacterales</taxon>
        <taxon>Motilibacteraceae</taxon>
        <taxon>Motilibacter</taxon>
    </lineage>
</organism>
<protein>
    <submittedName>
        <fullName evidence="2">DUF3099 domain-containing protein</fullName>
    </submittedName>
</protein>
<keyword evidence="1" id="KW-1133">Transmembrane helix</keyword>
<dbReference type="EMBL" id="JAANNP010000004">
    <property type="protein sequence ID" value="NHC14099.1"/>
    <property type="molecule type" value="Genomic_DNA"/>
</dbReference>
<feature type="transmembrane region" description="Helical" evidence="1">
    <location>
        <begin position="32"/>
        <end position="49"/>
    </location>
</feature>
<keyword evidence="3" id="KW-1185">Reference proteome</keyword>